<dbReference type="Proteomes" id="UP000001542">
    <property type="component" value="Unassembled WGS sequence"/>
</dbReference>
<dbReference type="FunFam" id="3.40.50.11210:FF:000001">
    <property type="entry name" value="Ral GTPase-activating protein subunit alpha-1 isoform 1"/>
    <property type="match status" value="1"/>
</dbReference>
<protein>
    <submittedName>
        <fullName evidence="3">Rap/ran-GAP family protein</fullName>
    </submittedName>
</protein>
<dbReference type="VEuPathDB" id="TrichDB:TVAGG3_0868370"/>
<dbReference type="InterPro" id="IPR027107">
    <property type="entry name" value="Tuberin/Ral-act_asu"/>
</dbReference>
<evidence type="ECO:0000313" key="3">
    <source>
        <dbReference type="EMBL" id="EAY02384.1"/>
    </source>
</evidence>
<dbReference type="InterPro" id="IPR000331">
    <property type="entry name" value="Rap/Ran_GAP_dom"/>
</dbReference>
<dbReference type="VEuPathDB" id="TrichDB:TVAG_030570"/>
<dbReference type="GO" id="GO:0051056">
    <property type="term" value="P:regulation of small GTPase mediated signal transduction"/>
    <property type="evidence" value="ECO:0007669"/>
    <property type="project" value="InterPro"/>
</dbReference>
<dbReference type="GO" id="GO:0005634">
    <property type="term" value="C:nucleus"/>
    <property type="evidence" value="ECO:0007669"/>
    <property type="project" value="InterPro"/>
</dbReference>
<evidence type="ECO:0000259" key="2">
    <source>
        <dbReference type="PROSITE" id="PS50085"/>
    </source>
</evidence>
<accession>A2EY96</accession>
<dbReference type="eggNOG" id="KOG3686">
    <property type="taxonomic scope" value="Eukaryota"/>
</dbReference>
<dbReference type="SUPFAM" id="SSF111347">
    <property type="entry name" value="Rap/Ran-GAP"/>
    <property type="match status" value="1"/>
</dbReference>
<dbReference type="GO" id="GO:0005096">
    <property type="term" value="F:GTPase activator activity"/>
    <property type="evidence" value="ECO:0000318"/>
    <property type="project" value="GO_Central"/>
</dbReference>
<sequence>MASKVNDRMKKILSCLKDNKPLESHIKEYVSQLSIFFDTFKKKENVKDLVSVVNTFKDFLQLEIVKQVSASDYDQFLILCSEFFKDTTPMEQFKLVEPYLLSVFTYSYVVRLNKSKTDAMNLNVFDFIGNPDNINRDIYAIFLKACIELDDQQFALYFSDFSKAADTNTELLNEFKTQYPKVIPNIQITQTTIHNALFIFLDLFVPAIPTQSSFGRIRIIWNKLDHNRVNYFIRQFQEHAERTQCEYYSYFYLMFLLDMKITDVSKWKDAFESCRTIAPFYFGKFIGILYFKDLFDISYDHIFHMVENEAQISKTLSPRRVEFVKKFKNFISNPFKSAMELQVTSIDHKLIDFDSGVSKSTFKPEIFKALCGTHYEPFLIGFLSVSHYLLNIIPPMPHKPLSSIFQLTLPPLFNSISNNAHSDFKEQFLSTAIAIFNDPTIYRVVEPKIFEIYIESLLVNLFHNESSIKRLALEGACNCIRLAQPGFQLLVQPFLFLVKPHSAKKSSSKSSKLDTSNKRRSNAFLMLEKRMNMKEQQFDGKFYAFVSLASMNCKGDREKALQILDSKLTKDQSNILEFKKFKESSKIDLVHVVLRCFEKVNTQYLNNAFSCIVQIILEYAVQNIDTSELEEALINRFDSYDNDIYQMLPSMCNFDSVIPNLLTRLLEKLIEKDAVQHSDIIAHVLLNVTSINLGKQLKMFVNKIKNETTQDCKQCIADLLANYKRYPYMNGISLADSTIPPILEKSKSSYCFTTNKNSIITGRTEKDHSIITSFQVSAKSSFKVQSQPCEEYQYQSDLTCDLEKPEIPDFYDVDLVSPIKVNIDKFMSKHQAEPITIPCVEDKSCKEKYEDVNIDAFDAMQELSMIKNGNLLPNTNNMPGLINSVYSWPSRYTHKIGVVYVTQNIRNQKDVLALDAGSQKFYDFLKDFGYHIDINCHLGYTGGLDTFHNTTGPSSIYHADATNETMFHVSTLMKSSNDDQNVYKKRHIGNDNVHVIFTEDCQLYDHEMIVSQFNHAHIILYPRSDRFTVMNSMRKDNVAFYGLICGAVIHRNEIISPLARTTAIEADRVARRDLVVKHGVPELLAHQIIPLALPEEQTVDKLESNMI</sequence>
<reference evidence="3" key="2">
    <citation type="journal article" date="2007" name="Science">
        <title>Draft genome sequence of the sexually transmitted pathogen Trichomonas vaginalis.</title>
        <authorList>
            <person name="Carlton J.M."/>
            <person name="Hirt R.P."/>
            <person name="Silva J.C."/>
            <person name="Delcher A.L."/>
            <person name="Schatz M."/>
            <person name="Zhao Q."/>
            <person name="Wortman J.R."/>
            <person name="Bidwell S.L."/>
            <person name="Alsmark U.C.M."/>
            <person name="Besteiro S."/>
            <person name="Sicheritz-Ponten T."/>
            <person name="Noel C.J."/>
            <person name="Dacks J.B."/>
            <person name="Foster P.G."/>
            <person name="Simillion C."/>
            <person name="Van de Peer Y."/>
            <person name="Miranda-Saavedra D."/>
            <person name="Barton G.J."/>
            <person name="Westrop G.D."/>
            <person name="Mueller S."/>
            <person name="Dessi D."/>
            <person name="Fiori P.L."/>
            <person name="Ren Q."/>
            <person name="Paulsen I."/>
            <person name="Zhang H."/>
            <person name="Bastida-Corcuera F.D."/>
            <person name="Simoes-Barbosa A."/>
            <person name="Brown M.T."/>
            <person name="Hayes R.D."/>
            <person name="Mukherjee M."/>
            <person name="Okumura C.Y."/>
            <person name="Schneider R."/>
            <person name="Smith A.J."/>
            <person name="Vanacova S."/>
            <person name="Villalvazo M."/>
            <person name="Haas B.J."/>
            <person name="Pertea M."/>
            <person name="Feldblyum T.V."/>
            <person name="Utterback T.R."/>
            <person name="Shu C.L."/>
            <person name="Osoegawa K."/>
            <person name="de Jong P.J."/>
            <person name="Hrdy I."/>
            <person name="Horvathova L."/>
            <person name="Zubacova Z."/>
            <person name="Dolezal P."/>
            <person name="Malik S.B."/>
            <person name="Logsdon J.M. Jr."/>
            <person name="Henze K."/>
            <person name="Gupta A."/>
            <person name="Wang C.C."/>
            <person name="Dunne R.L."/>
            <person name="Upcroft J.A."/>
            <person name="Upcroft P."/>
            <person name="White O."/>
            <person name="Salzberg S.L."/>
            <person name="Tang P."/>
            <person name="Chiu C.-H."/>
            <person name="Lee Y.-S."/>
            <person name="Embley T.M."/>
            <person name="Coombs G.H."/>
            <person name="Mottram J.C."/>
            <person name="Tachezy J."/>
            <person name="Fraser-Liggett C.M."/>
            <person name="Johnson P.J."/>
        </authorList>
    </citation>
    <scope>NUCLEOTIDE SEQUENCE [LARGE SCALE GENOMIC DNA]</scope>
    <source>
        <strain evidence="3">G3</strain>
    </source>
</reference>
<dbReference type="Pfam" id="PF02145">
    <property type="entry name" value="Rap_GAP"/>
    <property type="match status" value="1"/>
</dbReference>
<name>A2EY96_TRIV3</name>
<dbReference type="InterPro" id="IPR035974">
    <property type="entry name" value="Rap/Ran-GAP_sf"/>
</dbReference>
<dbReference type="GO" id="GO:0005737">
    <property type="term" value="C:cytoplasm"/>
    <property type="evidence" value="ECO:0000318"/>
    <property type="project" value="GO_Central"/>
</dbReference>
<dbReference type="InParanoid" id="A2EY96"/>
<gene>
    <name evidence="3" type="ORF">TVAG_030570</name>
</gene>
<proteinExistence type="predicted"/>
<feature type="domain" description="Rap-GAP" evidence="2">
    <location>
        <begin position="882"/>
        <end position="1107"/>
    </location>
</feature>
<reference evidence="3" key="1">
    <citation type="submission" date="2006-10" db="EMBL/GenBank/DDBJ databases">
        <authorList>
            <person name="Amadeo P."/>
            <person name="Zhao Q."/>
            <person name="Wortman J."/>
            <person name="Fraser-Liggett C."/>
            <person name="Carlton J."/>
        </authorList>
    </citation>
    <scope>NUCLEOTIDE SEQUENCE</scope>
    <source>
        <strain evidence="3">G3</strain>
    </source>
</reference>
<keyword evidence="4" id="KW-1185">Reference proteome</keyword>
<dbReference type="PANTHER" id="PTHR10063:SF11">
    <property type="entry name" value="RHO GTPASE-ACTIVATING PROTEIN CG5521-RELATED"/>
    <property type="match status" value="1"/>
</dbReference>
<keyword evidence="1" id="KW-0343">GTPase activation</keyword>
<evidence type="ECO:0000256" key="1">
    <source>
        <dbReference type="ARBA" id="ARBA00022468"/>
    </source>
</evidence>
<dbReference type="STRING" id="5722.A2EY96"/>
<dbReference type="OrthoDB" id="19311at2759"/>
<dbReference type="PROSITE" id="PS50085">
    <property type="entry name" value="RAPGAP"/>
    <property type="match status" value="1"/>
</dbReference>
<organism evidence="3 4">
    <name type="scientific">Trichomonas vaginalis (strain ATCC PRA-98 / G3)</name>
    <dbReference type="NCBI Taxonomy" id="412133"/>
    <lineage>
        <taxon>Eukaryota</taxon>
        <taxon>Metamonada</taxon>
        <taxon>Parabasalia</taxon>
        <taxon>Trichomonadida</taxon>
        <taxon>Trichomonadidae</taxon>
        <taxon>Trichomonas</taxon>
    </lineage>
</organism>
<evidence type="ECO:0000313" key="4">
    <source>
        <dbReference type="Proteomes" id="UP000001542"/>
    </source>
</evidence>
<dbReference type="KEGG" id="tva:4760221"/>
<dbReference type="Gene3D" id="3.40.50.11210">
    <property type="entry name" value="Rap/Ran-GAP"/>
    <property type="match status" value="1"/>
</dbReference>
<dbReference type="EMBL" id="DS113538">
    <property type="protein sequence ID" value="EAY02384.1"/>
    <property type="molecule type" value="Genomic_DNA"/>
</dbReference>
<dbReference type="AlphaFoldDB" id="A2EY96"/>
<dbReference type="RefSeq" id="XP_001330645.1">
    <property type="nucleotide sequence ID" value="XM_001330609.1"/>
</dbReference>
<dbReference type="PANTHER" id="PTHR10063">
    <property type="entry name" value="TUBERIN"/>
    <property type="match status" value="1"/>
</dbReference>